<evidence type="ECO:0000256" key="1">
    <source>
        <dbReference type="SAM" id="MobiDB-lite"/>
    </source>
</evidence>
<evidence type="ECO:0000256" key="2">
    <source>
        <dbReference type="SAM" id="SignalP"/>
    </source>
</evidence>
<dbReference type="Proteomes" id="UP000199004">
    <property type="component" value="Unassembled WGS sequence"/>
</dbReference>
<accession>A0A1H0M4L6</accession>
<protein>
    <submittedName>
        <fullName evidence="3">Uncharacterized protein</fullName>
    </submittedName>
</protein>
<dbReference type="AlphaFoldDB" id="A0A1H0M4L6"/>
<feature type="chain" id="PRO_5011724825" evidence="2">
    <location>
        <begin position="29"/>
        <end position="133"/>
    </location>
</feature>
<evidence type="ECO:0000313" key="4">
    <source>
        <dbReference type="Proteomes" id="UP000199004"/>
    </source>
</evidence>
<feature type="signal peptide" evidence="2">
    <location>
        <begin position="1"/>
        <end position="28"/>
    </location>
</feature>
<keyword evidence="4" id="KW-1185">Reference proteome</keyword>
<organism evidence="3 4">
    <name type="scientific">Nocardioides szechwanensis</name>
    <dbReference type="NCBI Taxonomy" id="1005944"/>
    <lineage>
        <taxon>Bacteria</taxon>
        <taxon>Bacillati</taxon>
        <taxon>Actinomycetota</taxon>
        <taxon>Actinomycetes</taxon>
        <taxon>Propionibacteriales</taxon>
        <taxon>Nocardioidaceae</taxon>
        <taxon>Nocardioides</taxon>
    </lineage>
</organism>
<dbReference type="OrthoDB" id="3748857at2"/>
<dbReference type="RefSeq" id="WP_143016300.1">
    <property type="nucleotide sequence ID" value="NZ_BKAE01000029.1"/>
</dbReference>
<sequence>MRTRRWLAALALPLVLVTGCGDDSPSSADDPDPTPTTSTSPSPSESETTSAPPDTSPQCSEIWVDGKKFPERYRGCFEGTEKIQAESVYCEFGTKLFFYANSFYAVPNGPVNETEGPLAKDDSFKTALNKCGG</sequence>
<dbReference type="EMBL" id="FNIC01000015">
    <property type="protein sequence ID" value="SDO75324.1"/>
    <property type="molecule type" value="Genomic_DNA"/>
</dbReference>
<name>A0A1H0M4L6_9ACTN</name>
<reference evidence="3 4" key="1">
    <citation type="submission" date="2016-10" db="EMBL/GenBank/DDBJ databases">
        <authorList>
            <person name="de Groot N.N."/>
        </authorList>
    </citation>
    <scope>NUCLEOTIDE SEQUENCE [LARGE SCALE GENOMIC DNA]</scope>
    <source>
        <strain evidence="3 4">CGMCC 1.11147</strain>
    </source>
</reference>
<dbReference type="PROSITE" id="PS51257">
    <property type="entry name" value="PROKAR_LIPOPROTEIN"/>
    <property type="match status" value="1"/>
</dbReference>
<feature type="region of interest" description="Disordered" evidence="1">
    <location>
        <begin position="21"/>
        <end position="61"/>
    </location>
</feature>
<proteinExistence type="predicted"/>
<evidence type="ECO:0000313" key="3">
    <source>
        <dbReference type="EMBL" id="SDO75324.1"/>
    </source>
</evidence>
<feature type="compositionally biased region" description="Low complexity" evidence="1">
    <location>
        <begin position="35"/>
        <end position="57"/>
    </location>
</feature>
<keyword evidence="2" id="KW-0732">Signal</keyword>
<dbReference type="STRING" id="1005944.SAMN05192576_0386"/>
<gene>
    <name evidence="3" type="ORF">SAMN05192576_0386</name>
</gene>